<gene>
    <name evidence="4" type="primary">nsrR</name>
    <name evidence="4" type="ORF">Aargi30884_23920</name>
</gene>
<dbReference type="PANTHER" id="PTHR33221:SF4">
    <property type="entry name" value="HTH-TYPE TRANSCRIPTIONAL REPRESSOR NSRR"/>
    <property type="match status" value="1"/>
</dbReference>
<dbReference type="SUPFAM" id="SSF46785">
    <property type="entry name" value="Winged helix' DNA-binding domain"/>
    <property type="match status" value="1"/>
</dbReference>
<evidence type="ECO:0000256" key="3">
    <source>
        <dbReference type="ARBA" id="ARBA00040173"/>
    </source>
</evidence>
<dbReference type="PANTHER" id="PTHR33221">
    <property type="entry name" value="WINGED HELIX-TURN-HELIX TRANSCRIPTIONAL REGULATOR, RRF2 FAMILY"/>
    <property type="match status" value="1"/>
</dbReference>
<dbReference type="GO" id="GO:0003677">
    <property type="term" value="F:DNA binding"/>
    <property type="evidence" value="ECO:0007669"/>
    <property type="project" value="UniProtKB-KW"/>
</dbReference>
<dbReference type="EMBL" id="AP019695">
    <property type="protein sequence ID" value="BBK23489.1"/>
    <property type="molecule type" value="Genomic_DNA"/>
</dbReference>
<sequence>MQLSKFSDYSFRALIQLASYPEDRWTVDSLAKELHTSIHHMKKVIYLLSKENYVLARQGRNGGLRLGMKPEDINLGTLLELTEDTLSIVECFHKDTTCPLASKNCKMKKIAYEASKEFKNVFHQYTLKDLL</sequence>
<dbReference type="AlphaFoldDB" id="A0A6N4TL41"/>
<keyword evidence="5" id="KW-1185">Reference proteome</keyword>
<dbReference type="InterPro" id="IPR000944">
    <property type="entry name" value="Tscrpt_reg_Rrf2"/>
</dbReference>
<reference evidence="5" key="1">
    <citation type="submission" date="2019-05" db="EMBL/GenBank/DDBJ databases">
        <title>Complete genome sequencing of Absiella argi strain JCM 30884.</title>
        <authorList>
            <person name="Sakamoto M."/>
            <person name="Murakami T."/>
            <person name="Mori H."/>
        </authorList>
    </citation>
    <scope>NUCLEOTIDE SEQUENCE [LARGE SCALE GENOMIC DNA]</scope>
    <source>
        <strain evidence="5">JCM 30884</strain>
    </source>
</reference>
<dbReference type="NCBIfam" id="TIGR00738">
    <property type="entry name" value="rrf2_super"/>
    <property type="match status" value="1"/>
</dbReference>
<dbReference type="InterPro" id="IPR036388">
    <property type="entry name" value="WH-like_DNA-bd_sf"/>
</dbReference>
<organism evidence="4 5">
    <name type="scientific">Amedibacterium intestinale</name>
    <dbReference type="NCBI Taxonomy" id="2583452"/>
    <lineage>
        <taxon>Bacteria</taxon>
        <taxon>Bacillati</taxon>
        <taxon>Bacillota</taxon>
        <taxon>Erysipelotrichia</taxon>
        <taxon>Erysipelotrichales</taxon>
        <taxon>Erysipelotrichaceae</taxon>
        <taxon>Amedibacterium</taxon>
    </lineage>
</organism>
<protein>
    <recommendedName>
        <fullName evidence="3">HTH-type transcriptional regulator NsrR</fullName>
    </recommendedName>
</protein>
<dbReference type="RefSeq" id="WP_115715890.1">
    <property type="nucleotide sequence ID" value="NZ_AP019695.1"/>
</dbReference>
<dbReference type="GO" id="GO:0003700">
    <property type="term" value="F:DNA-binding transcription factor activity"/>
    <property type="evidence" value="ECO:0007669"/>
    <property type="project" value="TreeGrafter"/>
</dbReference>
<evidence type="ECO:0000313" key="4">
    <source>
        <dbReference type="EMBL" id="BBK23489.1"/>
    </source>
</evidence>
<dbReference type="Pfam" id="PF02082">
    <property type="entry name" value="Rrf2"/>
    <property type="match status" value="1"/>
</dbReference>
<comment type="cofactor">
    <cofactor evidence="2">
        <name>[2Fe-2S] cluster</name>
        <dbReference type="ChEBI" id="CHEBI:190135"/>
    </cofactor>
</comment>
<proteinExistence type="predicted"/>
<evidence type="ECO:0000256" key="1">
    <source>
        <dbReference type="ARBA" id="ARBA00023125"/>
    </source>
</evidence>
<dbReference type="KEGG" id="aarg:Aargi30884_23920"/>
<keyword evidence="1" id="KW-0238">DNA-binding</keyword>
<accession>A0A6N4TL41</accession>
<dbReference type="GO" id="GO:0005829">
    <property type="term" value="C:cytosol"/>
    <property type="evidence" value="ECO:0007669"/>
    <property type="project" value="TreeGrafter"/>
</dbReference>
<name>A0A6N4TL41_9FIRM</name>
<dbReference type="PROSITE" id="PS51197">
    <property type="entry name" value="HTH_RRF2_2"/>
    <property type="match status" value="1"/>
</dbReference>
<dbReference type="InterPro" id="IPR036390">
    <property type="entry name" value="WH_DNA-bd_sf"/>
</dbReference>
<evidence type="ECO:0000313" key="5">
    <source>
        <dbReference type="Proteomes" id="UP000464754"/>
    </source>
</evidence>
<dbReference type="Proteomes" id="UP000464754">
    <property type="component" value="Chromosome"/>
</dbReference>
<dbReference type="Gene3D" id="1.10.10.10">
    <property type="entry name" value="Winged helix-like DNA-binding domain superfamily/Winged helix DNA-binding domain"/>
    <property type="match status" value="1"/>
</dbReference>
<evidence type="ECO:0000256" key="2">
    <source>
        <dbReference type="ARBA" id="ARBA00034078"/>
    </source>
</evidence>